<dbReference type="AlphaFoldDB" id="A0A151NPN2"/>
<accession>A0A151NPN2</accession>
<evidence type="ECO:0000313" key="1">
    <source>
        <dbReference type="EMBL" id="KYO38609.1"/>
    </source>
</evidence>
<reference evidence="1 2" key="1">
    <citation type="journal article" date="2012" name="Genome Biol.">
        <title>Sequencing three crocodilian genomes to illuminate the evolution of archosaurs and amniotes.</title>
        <authorList>
            <person name="St John J.A."/>
            <person name="Braun E.L."/>
            <person name="Isberg S.R."/>
            <person name="Miles L.G."/>
            <person name="Chong A.Y."/>
            <person name="Gongora J."/>
            <person name="Dalzell P."/>
            <person name="Moran C."/>
            <person name="Bed'hom B."/>
            <person name="Abzhanov A."/>
            <person name="Burgess S.C."/>
            <person name="Cooksey A.M."/>
            <person name="Castoe T.A."/>
            <person name="Crawford N.G."/>
            <person name="Densmore L.D."/>
            <person name="Drew J.C."/>
            <person name="Edwards S.V."/>
            <person name="Faircloth B.C."/>
            <person name="Fujita M.K."/>
            <person name="Greenwold M.J."/>
            <person name="Hoffmann F.G."/>
            <person name="Howard J.M."/>
            <person name="Iguchi T."/>
            <person name="Janes D.E."/>
            <person name="Khan S.Y."/>
            <person name="Kohno S."/>
            <person name="de Koning A.J."/>
            <person name="Lance S.L."/>
            <person name="McCarthy F.M."/>
            <person name="McCormack J.E."/>
            <person name="Merchant M.E."/>
            <person name="Peterson D.G."/>
            <person name="Pollock D.D."/>
            <person name="Pourmand N."/>
            <person name="Raney B.J."/>
            <person name="Roessler K.A."/>
            <person name="Sanford J.R."/>
            <person name="Sawyer R.H."/>
            <person name="Schmidt C.J."/>
            <person name="Triplett E.W."/>
            <person name="Tuberville T.D."/>
            <person name="Venegas-Anaya M."/>
            <person name="Howard J.T."/>
            <person name="Jarvis E.D."/>
            <person name="Guillette L.J.Jr."/>
            <person name="Glenn T.C."/>
            <person name="Green R.E."/>
            <person name="Ray D.A."/>
        </authorList>
    </citation>
    <scope>NUCLEOTIDE SEQUENCE [LARGE SCALE GENOMIC DNA]</scope>
    <source>
        <strain evidence="1">KSC_2009_1</strain>
    </source>
</reference>
<evidence type="ECO:0000313" key="2">
    <source>
        <dbReference type="Proteomes" id="UP000050525"/>
    </source>
</evidence>
<gene>
    <name evidence="1" type="ORF">Y1Q_0023334</name>
</gene>
<organism evidence="1 2">
    <name type="scientific">Alligator mississippiensis</name>
    <name type="common">American alligator</name>
    <dbReference type="NCBI Taxonomy" id="8496"/>
    <lineage>
        <taxon>Eukaryota</taxon>
        <taxon>Metazoa</taxon>
        <taxon>Chordata</taxon>
        <taxon>Craniata</taxon>
        <taxon>Vertebrata</taxon>
        <taxon>Euteleostomi</taxon>
        <taxon>Archelosauria</taxon>
        <taxon>Archosauria</taxon>
        <taxon>Crocodylia</taxon>
        <taxon>Alligatoridae</taxon>
        <taxon>Alligatorinae</taxon>
        <taxon>Alligator</taxon>
    </lineage>
</organism>
<dbReference type="Proteomes" id="UP000050525">
    <property type="component" value="Unassembled WGS sequence"/>
</dbReference>
<dbReference type="EMBL" id="AKHW03002440">
    <property type="protein sequence ID" value="KYO38609.1"/>
    <property type="molecule type" value="Genomic_DNA"/>
</dbReference>
<comment type="caution">
    <text evidence="1">The sequence shown here is derived from an EMBL/GenBank/DDBJ whole genome shotgun (WGS) entry which is preliminary data.</text>
</comment>
<name>A0A151NPN2_ALLMI</name>
<proteinExistence type="predicted"/>
<protein>
    <submittedName>
        <fullName evidence="1">Uncharacterized protein</fullName>
    </submittedName>
</protein>
<keyword evidence="2" id="KW-1185">Reference proteome</keyword>
<sequence length="77" mass="8294">MVPAAASGDHLQMLVVVSVASLGPLLVGDAPEPLAGSRELGKLRGFARNKEEQQERQRFKYLTPQYIGTAIETTGQV</sequence>